<evidence type="ECO:0000313" key="1">
    <source>
        <dbReference type="EMBL" id="HED10013.1"/>
    </source>
</evidence>
<dbReference type="Pfam" id="PF20393">
    <property type="entry name" value="Pro_CA_2"/>
    <property type="match status" value="1"/>
</dbReference>
<dbReference type="InterPro" id="IPR046871">
    <property type="entry name" value="Pro_CA_2"/>
</dbReference>
<dbReference type="Proteomes" id="UP000886005">
    <property type="component" value="Unassembled WGS sequence"/>
</dbReference>
<accession>A0A7V1LL49</accession>
<proteinExistence type="predicted"/>
<dbReference type="EMBL" id="DRLD01000132">
    <property type="protein sequence ID" value="HED10013.1"/>
    <property type="molecule type" value="Genomic_DNA"/>
</dbReference>
<reference evidence="1" key="1">
    <citation type="journal article" date="2020" name="mSystems">
        <title>Genome- and Community-Level Interaction Insights into Carbon Utilization and Element Cycling Functions of Hydrothermarchaeota in Hydrothermal Sediment.</title>
        <authorList>
            <person name="Zhou Z."/>
            <person name="Liu Y."/>
            <person name="Xu W."/>
            <person name="Pan J."/>
            <person name="Luo Z.H."/>
            <person name="Li M."/>
        </authorList>
    </citation>
    <scope>NUCLEOTIDE SEQUENCE [LARGE SCALE GENOMIC DNA]</scope>
    <source>
        <strain evidence="1">HyVt-456</strain>
    </source>
</reference>
<dbReference type="SUPFAM" id="SSF53056">
    <property type="entry name" value="beta-carbonic anhydrase, cab"/>
    <property type="match status" value="1"/>
</dbReference>
<comment type="caution">
    <text evidence="1">The sequence shown here is derived from an EMBL/GenBank/DDBJ whole genome shotgun (WGS) entry which is preliminary data.</text>
</comment>
<sequence>MYRSFCTAVTCMDGRIQLPGIRYLQQHFGVEYVDTITEAGPINILANQTEPKLVQSILNRINTSVNVHNSHGLGVFGHHDCAGNPVPREEQINQIKATIHFLKQRYPDLPLIGLWIDEHWKVNPVETEDYA</sequence>
<dbReference type="InterPro" id="IPR036874">
    <property type="entry name" value="Carbonic_anhydrase_sf"/>
</dbReference>
<dbReference type="GO" id="GO:0008270">
    <property type="term" value="F:zinc ion binding"/>
    <property type="evidence" value="ECO:0007669"/>
    <property type="project" value="InterPro"/>
</dbReference>
<dbReference type="AlphaFoldDB" id="A0A7V1LL49"/>
<protein>
    <submittedName>
        <fullName evidence="1">Uncharacterized protein</fullName>
    </submittedName>
</protein>
<organism evidence="1">
    <name type="scientific">Caldithrix abyssi</name>
    <dbReference type="NCBI Taxonomy" id="187145"/>
    <lineage>
        <taxon>Bacteria</taxon>
        <taxon>Pseudomonadati</taxon>
        <taxon>Calditrichota</taxon>
        <taxon>Calditrichia</taxon>
        <taxon>Calditrichales</taxon>
        <taxon>Calditrichaceae</taxon>
        <taxon>Caldithrix</taxon>
    </lineage>
</organism>
<dbReference type="GO" id="GO:0004089">
    <property type="term" value="F:carbonate dehydratase activity"/>
    <property type="evidence" value="ECO:0007669"/>
    <property type="project" value="InterPro"/>
</dbReference>
<name>A0A7V1LL49_CALAY</name>
<gene>
    <name evidence="1" type="ORF">ENJ10_04950</name>
</gene>